<evidence type="ECO:0000313" key="8">
    <source>
        <dbReference type="EMBL" id="KRZ49349.1"/>
    </source>
</evidence>
<sequence length="815" mass="90927">MVEMQTGDTPCVNGKLSGTKVSLLLDTGAVVSVIPVSLAGRLRRRALGEGDGDDTACGWSTNVHQRSGGVMAVATGPLEGTCASDGGEKSGGSERPGNELLRLVRIEHDPFRAGQPSIGCAVVAEPRSVGSDVGAGADGSEDWTRALVDGAECSARSKRALRSILRKCGKAISRGEADLGRTSLVKHRIETGGAQPVKLPPRRLPKAQREVVDRLIPEMLHAKVIEPASGPWSSPVVLVRKKDGSPRFCVDYRRLNAVTRVGAQPIPRVDDALAALAGAKWFSTLDLASGYWQVEIAERDWEKTAFSTPLGLFQFRVMPFRLCNAPATFERLMEKTLRGLTWKTCLVYLDDIIVFGMTEEEHLERMEGVLSRLQSVGLKIKSEKCQLMRQSVHYLGHIVTQHGVGTDAEKKAAFQEWPTPRCVREVRRLLGLASYYRRFVRNFFSVANALQVLTKKGFERTFLVDVIASKDAIETVLSQQGEQGPPGWSRTPATRSHGRSGDVHSPDGPQLPEVVVHRPGKKHQNADALSRRACRQCGSGDDSSDVHVAAMALDSSSLVERWQKEDAECMQVQEWIEKEIWPQLAPEGNLFTGPSPNSDGRTNNLVEEADEPALGSGPLHRKRKKRYPVRLPWLKDDAQLPNNYHQALRRLQQIERSLKNDPRKAAHYERGRIWYLPHHAVIREDNIIIKCRIVFDGSAQYGGVALNQNLDVGPALQNDLIKVVFWTIVFTIFAMYVIRHHVKKYQHQFPEAVNEVLENIRRTIWKRDRRKQQPHVESPWNNMERRKDEPYPTPSNVDPNALDTKLQLISTTAKM</sequence>
<protein>
    <submittedName>
        <fullName evidence="8">Transposon Ty3-G Gag-Pol polyprotein</fullName>
    </submittedName>
</protein>
<feature type="region of interest" description="Disordered" evidence="5">
    <location>
        <begin position="768"/>
        <end position="798"/>
    </location>
</feature>
<evidence type="ECO:0000256" key="5">
    <source>
        <dbReference type="SAM" id="MobiDB-lite"/>
    </source>
</evidence>
<dbReference type="InterPro" id="IPR043502">
    <property type="entry name" value="DNA/RNA_pol_sf"/>
</dbReference>
<keyword evidence="6" id="KW-0812">Transmembrane</keyword>
<dbReference type="InterPro" id="IPR000477">
    <property type="entry name" value="RT_dom"/>
</dbReference>
<keyword evidence="4" id="KW-0378">Hydrolase</keyword>
<dbReference type="GO" id="GO:0004519">
    <property type="term" value="F:endonuclease activity"/>
    <property type="evidence" value="ECO:0007669"/>
    <property type="project" value="UniProtKB-KW"/>
</dbReference>
<dbReference type="PANTHER" id="PTHR37984:SF5">
    <property type="entry name" value="PROTEIN NYNRIN-LIKE"/>
    <property type="match status" value="1"/>
</dbReference>
<keyword evidence="6" id="KW-1133">Transmembrane helix</keyword>
<proteinExistence type="predicted"/>
<keyword evidence="3" id="KW-0540">Nuclease</keyword>
<feature type="transmembrane region" description="Helical" evidence="6">
    <location>
        <begin position="720"/>
        <end position="738"/>
    </location>
</feature>
<keyword evidence="1" id="KW-0808">Transferase</keyword>
<dbReference type="Pfam" id="PF00078">
    <property type="entry name" value="RVT_1"/>
    <property type="match status" value="1"/>
</dbReference>
<dbReference type="InterPro" id="IPR021109">
    <property type="entry name" value="Peptidase_aspartic_dom_sf"/>
</dbReference>
<evidence type="ECO:0000313" key="9">
    <source>
        <dbReference type="Proteomes" id="UP000054721"/>
    </source>
</evidence>
<dbReference type="OrthoDB" id="5865526at2759"/>
<dbReference type="SUPFAM" id="SSF56672">
    <property type="entry name" value="DNA/RNA polymerases"/>
    <property type="match status" value="1"/>
</dbReference>
<dbReference type="Gene3D" id="3.30.70.270">
    <property type="match status" value="2"/>
</dbReference>
<dbReference type="PROSITE" id="PS50878">
    <property type="entry name" value="RT_POL"/>
    <property type="match status" value="1"/>
</dbReference>
<dbReference type="Gene3D" id="3.10.10.10">
    <property type="entry name" value="HIV Type 1 Reverse Transcriptase, subunit A, domain 1"/>
    <property type="match status" value="1"/>
</dbReference>
<dbReference type="STRING" id="6335.A0A0V1KR16"/>
<dbReference type="GO" id="GO:0016779">
    <property type="term" value="F:nucleotidyltransferase activity"/>
    <property type="evidence" value="ECO:0007669"/>
    <property type="project" value="UniProtKB-KW"/>
</dbReference>
<evidence type="ECO:0000256" key="3">
    <source>
        <dbReference type="ARBA" id="ARBA00022722"/>
    </source>
</evidence>
<evidence type="ECO:0000256" key="1">
    <source>
        <dbReference type="ARBA" id="ARBA00022679"/>
    </source>
</evidence>
<keyword evidence="6" id="KW-0472">Membrane</keyword>
<accession>A0A0V1KR16</accession>
<dbReference type="AlphaFoldDB" id="A0A0V1KR16"/>
<dbReference type="InterPro" id="IPR050951">
    <property type="entry name" value="Retrovirus_Pol_polyprotein"/>
</dbReference>
<dbReference type="SUPFAM" id="SSF50630">
    <property type="entry name" value="Acid proteases"/>
    <property type="match status" value="1"/>
</dbReference>
<keyword evidence="9" id="KW-1185">Reference proteome</keyword>
<keyword evidence="2" id="KW-0548">Nucleotidyltransferase</keyword>
<dbReference type="EMBL" id="JYDW01000318">
    <property type="protein sequence ID" value="KRZ49349.1"/>
    <property type="molecule type" value="Genomic_DNA"/>
</dbReference>
<dbReference type="Proteomes" id="UP000054721">
    <property type="component" value="Unassembled WGS sequence"/>
</dbReference>
<feature type="region of interest" description="Disordered" evidence="5">
    <location>
        <begin position="477"/>
        <end position="512"/>
    </location>
</feature>
<organism evidence="8 9">
    <name type="scientific">Trichinella nativa</name>
    <dbReference type="NCBI Taxonomy" id="6335"/>
    <lineage>
        <taxon>Eukaryota</taxon>
        <taxon>Metazoa</taxon>
        <taxon>Ecdysozoa</taxon>
        <taxon>Nematoda</taxon>
        <taxon>Enoplea</taxon>
        <taxon>Dorylaimia</taxon>
        <taxon>Trichinellida</taxon>
        <taxon>Trichinellidae</taxon>
        <taxon>Trichinella</taxon>
    </lineage>
</organism>
<gene>
    <name evidence="8" type="primary">TY3B-G</name>
    <name evidence="8" type="ORF">T02_10498</name>
</gene>
<dbReference type="InterPro" id="IPR043128">
    <property type="entry name" value="Rev_trsase/Diguanyl_cyclase"/>
</dbReference>
<evidence type="ECO:0000256" key="6">
    <source>
        <dbReference type="SAM" id="Phobius"/>
    </source>
</evidence>
<comment type="caution">
    <text evidence="8">The sequence shown here is derived from an EMBL/GenBank/DDBJ whole genome shotgun (WGS) entry which is preliminary data.</text>
</comment>
<evidence type="ECO:0000256" key="4">
    <source>
        <dbReference type="ARBA" id="ARBA00022759"/>
    </source>
</evidence>
<dbReference type="PANTHER" id="PTHR37984">
    <property type="entry name" value="PROTEIN CBG26694"/>
    <property type="match status" value="1"/>
</dbReference>
<keyword evidence="4" id="KW-0255">Endonuclease</keyword>
<feature type="domain" description="Reverse transcriptase" evidence="7">
    <location>
        <begin position="220"/>
        <end position="399"/>
    </location>
</feature>
<name>A0A0V1KR16_9BILA</name>
<evidence type="ECO:0000256" key="2">
    <source>
        <dbReference type="ARBA" id="ARBA00022695"/>
    </source>
</evidence>
<dbReference type="CDD" id="cd01647">
    <property type="entry name" value="RT_LTR"/>
    <property type="match status" value="1"/>
</dbReference>
<evidence type="ECO:0000259" key="7">
    <source>
        <dbReference type="PROSITE" id="PS50878"/>
    </source>
</evidence>
<reference evidence="8 9" key="1">
    <citation type="submission" date="2015-05" db="EMBL/GenBank/DDBJ databases">
        <title>Evolution of Trichinella species and genotypes.</title>
        <authorList>
            <person name="Korhonen P.K."/>
            <person name="Edoardo P."/>
            <person name="Giuseppe L.R."/>
            <person name="Gasser R.B."/>
        </authorList>
    </citation>
    <scope>NUCLEOTIDE SEQUENCE [LARGE SCALE GENOMIC DNA]</scope>
    <source>
        <strain evidence="8">ISS10</strain>
    </source>
</reference>